<feature type="non-terminal residue" evidence="3">
    <location>
        <position position="96"/>
    </location>
</feature>
<accession>A0A9D1J5D0</accession>
<dbReference type="InterPro" id="IPR027417">
    <property type="entry name" value="P-loop_NTPase"/>
</dbReference>
<dbReference type="Proteomes" id="UP000824241">
    <property type="component" value="Unassembled WGS sequence"/>
</dbReference>
<reference evidence="3" key="2">
    <citation type="journal article" date="2021" name="PeerJ">
        <title>Extensive microbial diversity within the chicken gut microbiome revealed by metagenomics and culture.</title>
        <authorList>
            <person name="Gilroy R."/>
            <person name="Ravi A."/>
            <person name="Getino M."/>
            <person name="Pursley I."/>
            <person name="Horton D.L."/>
            <person name="Alikhan N.F."/>
            <person name="Baker D."/>
            <person name="Gharbi K."/>
            <person name="Hall N."/>
            <person name="Watson M."/>
            <person name="Adriaenssens E.M."/>
            <person name="Foster-Nyarko E."/>
            <person name="Jarju S."/>
            <person name="Secka A."/>
            <person name="Antonio M."/>
            <person name="Oren A."/>
            <person name="Chaudhuri R.R."/>
            <person name="La Ragione R."/>
            <person name="Hildebrand F."/>
            <person name="Pallen M.J."/>
        </authorList>
    </citation>
    <scope>NUCLEOTIDE SEQUENCE</scope>
    <source>
        <strain evidence="3">CHK189-12415</strain>
    </source>
</reference>
<dbReference type="Gene3D" id="3.40.50.300">
    <property type="entry name" value="P-loop containing nucleotide triphosphate hydrolases"/>
    <property type="match status" value="1"/>
</dbReference>
<evidence type="ECO:0000313" key="3">
    <source>
        <dbReference type="EMBL" id="HIR61435.1"/>
    </source>
</evidence>
<keyword evidence="1" id="KW-0547">Nucleotide-binding</keyword>
<gene>
    <name evidence="3" type="ORF">IAB37_07685</name>
</gene>
<name>A0A9D1J5D0_9FIRM</name>
<dbReference type="AlphaFoldDB" id="A0A9D1J5D0"/>
<dbReference type="GO" id="GO:0006412">
    <property type="term" value="P:translation"/>
    <property type="evidence" value="ECO:0007669"/>
    <property type="project" value="TreeGrafter"/>
</dbReference>
<dbReference type="SUPFAM" id="SSF52540">
    <property type="entry name" value="P-loop containing nucleoside triphosphate hydrolases"/>
    <property type="match status" value="1"/>
</dbReference>
<evidence type="ECO:0000313" key="4">
    <source>
        <dbReference type="Proteomes" id="UP000824241"/>
    </source>
</evidence>
<dbReference type="EMBL" id="DVHA01000247">
    <property type="protein sequence ID" value="HIR61435.1"/>
    <property type="molecule type" value="Genomic_DNA"/>
</dbReference>
<comment type="caution">
    <text evidence="3">The sequence shown here is derived from an EMBL/GenBank/DDBJ whole genome shotgun (WGS) entry which is preliminary data.</text>
</comment>
<dbReference type="PANTHER" id="PTHR45782">
    <property type="entry name" value="MITOCHONDRIAL RIBOSOME-ASSOCIATED GTPASE 1"/>
    <property type="match status" value="1"/>
</dbReference>
<sequence length="96" mass="10818">MDQVPSIQWFPGHMAKTRRLMKSNLPYVDIVVELRDAKIPQSSGNPELPQLIGSKKRVVLLNKCDTADPEMTARWLQWFKRQGIAAIAVDSRSGKG</sequence>
<protein>
    <submittedName>
        <fullName evidence="3">Ribosome biogenesis GTPase YlqF</fullName>
    </submittedName>
</protein>
<evidence type="ECO:0000256" key="2">
    <source>
        <dbReference type="ARBA" id="ARBA00023134"/>
    </source>
</evidence>
<keyword evidence="2" id="KW-0342">GTP-binding</keyword>
<dbReference type="GO" id="GO:0003924">
    <property type="term" value="F:GTPase activity"/>
    <property type="evidence" value="ECO:0007669"/>
    <property type="project" value="TreeGrafter"/>
</dbReference>
<proteinExistence type="predicted"/>
<dbReference type="GO" id="GO:0005525">
    <property type="term" value="F:GTP binding"/>
    <property type="evidence" value="ECO:0007669"/>
    <property type="project" value="UniProtKB-KW"/>
</dbReference>
<organism evidence="3 4">
    <name type="scientific">Candidatus Faecivivens stercoravium</name>
    <dbReference type="NCBI Taxonomy" id="2840803"/>
    <lineage>
        <taxon>Bacteria</taxon>
        <taxon>Bacillati</taxon>
        <taxon>Bacillota</taxon>
        <taxon>Clostridia</taxon>
        <taxon>Eubacteriales</taxon>
        <taxon>Oscillospiraceae</taxon>
        <taxon>Oscillospiraceae incertae sedis</taxon>
        <taxon>Candidatus Faecivivens</taxon>
    </lineage>
</organism>
<reference evidence="3" key="1">
    <citation type="submission" date="2020-10" db="EMBL/GenBank/DDBJ databases">
        <authorList>
            <person name="Gilroy R."/>
        </authorList>
    </citation>
    <scope>NUCLEOTIDE SEQUENCE</scope>
    <source>
        <strain evidence="3">CHK189-12415</strain>
    </source>
</reference>
<evidence type="ECO:0000256" key="1">
    <source>
        <dbReference type="ARBA" id="ARBA00022741"/>
    </source>
</evidence>
<dbReference type="PANTHER" id="PTHR45782:SF4">
    <property type="entry name" value="MITOCHONDRIAL RIBOSOME-ASSOCIATED GTPASE 1"/>
    <property type="match status" value="1"/>
</dbReference>